<dbReference type="AlphaFoldDB" id="A0A544QMS9"/>
<proteinExistence type="predicted"/>
<dbReference type="InterPro" id="IPR008972">
    <property type="entry name" value="Cupredoxin"/>
</dbReference>
<dbReference type="GO" id="GO:0016020">
    <property type="term" value="C:membrane"/>
    <property type="evidence" value="ECO:0007669"/>
    <property type="project" value="InterPro"/>
</dbReference>
<feature type="compositionally biased region" description="Polar residues" evidence="4">
    <location>
        <begin position="159"/>
        <end position="191"/>
    </location>
</feature>
<evidence type="ECO:0000259" key="5">
    <source>
        <dbReference type="PROSITE" id="PS50857"/>
    </source>
</evidence>
<dbReference type="PANTHER" id="PTHR42838:SF2">
    <property type="entry name" value="NITROUS-OXIDE REDUCTASE"/>
    <property type="match status" value="1"/>
</dbReference>
<dbReference type="InterPro" id="IPR002429">
    <property type="entry name" value="CcO_II-like_C"/>
</dbReference>
<dbReference type="EMBL" id="SESI01000002">
    <property type="protein sequence ID" value="TQQ80165.1"/>
    <property type="molecule type" value="Genomic_DNA"/>
</dbReference>
<evidence type="ECO:0000256" key="4">
    <source>
        <dbReference type="SAM" id="MobiDB-lite"/>
    </source>
</evidence>
<comment type="caution">
    <text evidence="6">The sequence shown here is derived from an EMBL/GenBank/DDBJ whole genome shotgun (WGS) entry which is preliminary data.</text>
</comment>
<feature type="region of interest" description="Disordered" evidence="4">
    <location>
        <begin position="156"/>
        <end position="191"/>
    </location>
</feature>
<comment type="subcellular location">
    <subcellularLocation>
        <location evidence="1">Cell envelope</location>
    </subcellularLocation>
</comment>
<evidence type="ECO:0000256" key="2">
    <source>
        <dbReference type="ARBA" id="ARBA00022723"/>
    </source>
</evidence>
<protein>
    <submittedName>
        <fullName evidence="6">Cytochrome C oxidase subunit II</fullName>
    </submittedName>
</protein>
<evidence type="ECO:0000256" key="3">
    <source>
        <dbReference type="ARBA" id="ARBA00023008"/>
    </source>
</evidence>
<keyword evidence="2" id="KW-0479">Metal-binding</keyword>
<evidence type="ECO:0000313" key="7">
    <source>
        <dbReference type="Proteomes" id="UP000315385"/>
    </source>
</evidence>
<dbReference type="PROSITE" id="PS00078">
    <property type="entry name" value="COX2"/>
    <property type="match status" value="1"/>
</dbReference>
<keyword evidence="7" id="KW-1185">Reference proteome</keyword>
<accession>A0A544QMS9</accession>
<dbReference type="Pfam" id="PF00116">
    <property type="entry name" value="COX2"/>
    <property type="match status" value="1"/>
</dbReference>
<gene>
    <name evidence="6" type="ORF">EWF95_06625</name>
</gene>
<feature type="domain" description="Cytochrome oxidase subunit II copper A binding" evidence="5">
    <location>
        <begin position="55"/>
        <end position="167"/>
    </location>
</feature>
<sequence>MNIHSYEKIWLMAALLLIVGFISTVTYGATAVGIDMVSDEGGTVNASALDEDPRFSEPRVEQVGDNEYEAYVIAQQFIFRPDPITVPANSTVTFFVTSPDVIHGFEIVGTNANVMVVPGQVTELTVDFNEPGEYGLLCHEYCGAGHHTMEGSVVVQPQDEFNQSDEATQSDDANQSGEATQSDAANQSGDA</sequence>
<dbReference type="PANTHER" id="PTHR42838">
    <property type="entry name" value="CYTOCHROME C OXIDASE SUBUNIT II"/>
    <property type="match status" value="1"/>
</dbReference>
<dbReference type="GO" id="GO:0004129">
    <property type="term" value="F:cytochrome-c oxidase activity"/>
    <property type="evidence" value="ECO:0007669"/>
    <property type="project" value="InterPro"/>
</dbReference>
<dbReference type="Gene3D" id="2.60.40.420">
    <property type="entry name" value="Cupredoxins - blue copper proteins"/>
    <property type="match status" value="1"/>
</dbReference>
<dbReference type="SUPFAM" id="SSF49503">
    <property type="entry name" value="Cupredoxins"/>
    <property type="match status" value="1"/>
</dbReference>
<dbReference type="InterPro" id="IPR001505">
    <property type="entry name" value="Copper_CuA"/>
</dbReference>
<organism evidence="6 7">
    <name type="scientific">Halonotius roseus</name>
    <dbReference type="NCBI Taxonomy" id="2511997"/>
    <lineage>
        <taxon>Archaea</taxon>
        <taxon>Methanobacteriati</taxon>
        <taxon>Methanobacteriota</taxon>
        <taxon>Stenosarchaea group</taxon>
        <taxon>Halobacteria</taxon>
        <taxon>Halobacteriales</taxon>
        <taxon>Haloferacaceae</taxon>
        <taxon>Halonotius</taxon>
    </lineage>
</organism>
<dbReference type="OrthoDB" id="27522at2157"/>
<evidence type="ECO:0000256" key="1">
    <source>
        <dbReference type="ARBA" id="ARBA00004196"/>
    </source>
</evidence>
<dbReference type="InterPro" id="IPR034214">
    <property type="entry name" value="Ba3_CcO_II_C"/>
</dbReference>
<evidence type="ECO:0000313" key="6">
    <source>
        <dbReference type="EMBL" id="TQQ80165.1"/>
    </source>
</evidence>
<dbReference type="CDD" id="cd13913">
    <property type="entry name" value="ba3_CcO_II_C"/>
    <property type="match status" value="1"/>
</dbReference>
<dbReference type="PROSITE" id="PS50857">
    <property type="entry name" value="COX2_CUA"/>
    <property type="match status" value="1"/>
</dbReference>
<dbReference type="GO" id="GO:0005507">
    <property type="term" value="F:copper ion binding"/>
    <property type="evidence" value="ECO:0007669"/>
    <property type="project" value="InterPro"/>
</dbReference>
<dbReference type="Proteomes" id="UP000315385">
    <property type="component" value="Unassembled WGS sequence"/>
</dbReference>
<keyword evidence="3" id="KW-0186">Copper</keyword>
<dbReference type="InterPro" id="IPR051403">
    <property type="entry name" value="NosZ/Cyto_c_oxidase_sub2"/>
</dbReference>
<name>A0A544QMS9_9EURY</name>
<reference evidence="6 7" key="1">
    <citation type="submission" date="2019-02" db="EMBL/GenBank/DDBJ databases">
        <title>Halonotius sp. a new haloqrchaeon isolated from saline water.</title>
        <authorList>
            <person name="Duran-Viseras A."/>
            <person name="Sanchez-Porro C."/>
            <person name="Ventosa A."/>
        </authorList>
    </citation>
    <scope>NUCLEOTIDE SEQUENCE [LARGE SCALE GENOMIC DNA]</scope>
    <source>
        <strain evidence="6 7">F9-27</strain>
    </source>
</reference>